<keyword evidence="3" id="KW-0378">Hydrolase</keyword>
<dbReference type="Pfam" id="PF19289">
    <property type="entry name" value="PmbA_TldD_3rd"/>
    <property type="match status" value="1"/>
</dbReference>
<sequence length="468" mass="51278">MAVEESVALLGKEELERLLAIALEHGGDFADVYAERRIRRSISLEEDRITAVQYGIDRGVGIRVTTGLTTGYAYSDDFSSDKLAEAARTASFIARNKPRSEVVGLTRREPPRYIWADINLETVAERERVAVMQRANEAAKAYHGKIRRVSVSHDEETKQILVANSRGVFVEDTQPLIYFTVHAFAQDGGARHRGRHRVSGHMGFEFFEKYRPEEVANEAAREAVTMLEAAPAPAGEMPVVVIQGWGGVLFHEAVGHGLEADAIVKGSSYYKGKIGERVASDFVTMADDGSIPRLRGTTNVDDEGTPTQRNILIDRGILRRYMTDIVSARALKAELTGNGRRESYRYYPLVRMTNTFLLKGKDDPEEIVRATKSGLYARAFSGGVVDTTSGSFTFTVREAYLIENGKITRPVRGATLIGNGPDALKSIDMVGTNLEFGPGTCGKGQWVPVTSGQPTIRMGKITVGGTAV</sequence>
<dbReference type="PANTHER" id="PTHR30624:SF4">
    <property type="entry name" value="METALLOPROTEASE TLDD"/>
    <property type="match status" value="1"/>
</dbReference>
<dbReference type="Proteomes" id="UP000051717">
    <property type="component" value="Unassembled WGS sequence"/>
</dbReference>
<evidence type="ECO:0000256" key="2">
    <source>
        <dbReference type="ARBA" id="ARBA00022670"/>
    </source>
</evidence>
<evidence type="ECO:0000259" key="5">
    <source>
        <dbReference type="Pfam" id="PF01523"/>
    </source>
</evidence>
<evidence type="ECO:0000256" key="4">
    <source>
        <dbReference type="ARBA" id="ARBA00023049"/>
    </source>
</evidence>
<dbReference type="InterPro" id="IPR051463">
    <property type="entry name" value="Peptidase_U62_metallo"/>
</dbReference>
<dbReference type="PATRIC" id="fig|1703774.3.peg.2350"/>
<evidence type="ECO:0008006" key="10">
    <source>
        <dbReference type="Google" id="ProtNLM"/>
    </source>
</evidence>
<keyword evidence="2" id="KW-0645">Protease</keyword>
<dbReference type="EMBL" id="LJUI01000046">
    <property type="protein sequence ID" value="KPK69144.1"/>
    <property type="molecule type" value="Genomic_DNA"/>
</dbReference>
<comment type="similarity">
    <text evidence="1">Belongs to the peptidase U62 family.</text>
</comment>
<evidence type="ECO:0000259" key="7">
    <source>
        <dbReference type="Pfam" id="PF19290"/>
    </source>
</evidence>
<feature type="domain" description="Metalloprotease TldD/E N-terminal" evidence="5">
    <location>
        <begin position="30"/>
        <end position="94"/>
    </location>
</feature>
<dbReference type="InterPro" id="IPR025502">
    <property type="entry name" value="TldD"/>
</dbReference>
<dbReference type="Pfam" id="PF01523">
    <property type="entry name" value="PmbA_TldD_1st"/>
    <property type="match status" value="1"/>
</dbReference>
<feature type="domain" description="Metalloprotease TldD/E C-terminal" evidence="6">
    <location>
        <begin position="235"/>
        <end position="465"/>
    </location>
</feature>
<reference evidence="8 9" key="1">
    <citation type="journal article" date="2015" name="Microbiome">
        <title>Genomic resolution of linkages in carbon, nitrogen, and sulfur cycling among widespread estuary sediment bacteria.</title>
        <authorList>
            <person name="Baker B.J."/>
            <person name="Lazar C.S."/>
            <person name="Teske A.P."/>
            <person name="Dick G.J."/>
        </authorList>
    </citation>
    <scope>NUCLEOTIDE SEQUENCE [LARGE SCALE GENOMIC DNA]</scope>
    <source>
        <strain evidence="8">SM23_40</strain>
    </source>
</reference>
<dbReference type="Pfam" id="PF19290">
    <property type="entry name" value="PmbA_TldD_2nd"/>
    <property type="match status" value="1"/>
</dbReference>
<proteinExistence type="inferred from homology"/>
<dbReference type="GO" id="GO:0005829">
    <property type="term" value="C:cytosol"/>
    <property type="evidence" value="ECO:0007669"/>
    <property type="project" value="TreeGrafter"/>
</dbReference>
<dbReference type="GO" id="GO:0008237">
    <property type="term" value="F:metallopeptidase activity"/>
    <property type="evidence" value="ECO:0007669"/>
    <property type="project" value="UniProtKB-KW"/>
</dbReference>
<evidence type="ECO:0000256" key="1">
    <source>
        <dbReference type="ARBA" id="ARBA00005836"/>
    </source>
</evidence>
<evidence type="ECO:0000259" key="6">
    <source>
        <dbReference type="Pfam" id="PF19289"/>
    </source>
</evidence>
<evidence type="ECO:0000313" key="9">
    <source>
        <dbReference type="Proteomes" id="UP000051717"/>
    </source>
</evidence>
<organism evidence="8 9">
    <name type="scientific">candidate division TA06 bacterium SM23_40</name>
    <dbReference type="NCBI Taxonomy" id="1703774"/>
    <lineage>
        <taxon>Bacteria</taxon>
        <taxon>Bacteria division TA06</taxon>
    </lineage>
</organism>
<name>A0A0S8G7Y2_UNCT6</name>
<dbReference type="Gene3D" id="3.30.2290.10">
    <property type="entry name" value="PmbA/TldD superfamily"/>
    <property type="match status" value="1"/>
</dbReference>
<dbReference type="SUPFAM" id="SSF111283">
    <property type="entry name" value="Putative modulator of DNA gyrase, PmbA/TldD"/>
    <property type="match status" value="1"/>
</dbReference>
<gene>
    <name evidence="8" type="ORF">AMJ82_06410</name>
</gene>
<dbReference type="PANTHER" id="PTHR30624">
    <property type="entry name" value="UNCHARACTERIZED PROTEIN TLDD AND PMBA"/>
    <property type="match status" value="1"/>
</dbReference>
<dbReference type="PIRSF" id="PIRSF004919">
    <property type="entry name" value="TldD"/>
    <property type="match status" value="1"/>
</dbReference>
<feature type="domain" description="Metalloprotease TldD/E central" evidence="7">
    <location>
        <begin position="120"/>
        <end position="227"/>
    </location>
</feature>
<dbReference type="InterPro" id="IPR002510">
    <property type="entry name" value="Metalloprtase-TldD/E_N"/>
</dbReference>
<dbReference type="AlphaFoldDB" id="A0A0S8G7Y2"/>
<evidence type="ECO:0000313" key="8">
    <source>
        <dbReference type="EMBL" id="KPK69144.1"/>
    </source>
</evidence>
<accession>A0A0S8G7Y2</accession>
<dbReference type="InterPro" id="IPR036059">
    <property type="entry name" value="TldD/PmbA_sf"/>
</dbReference>
<dbReference type="InterPro" id="IPR045569">
    <property type="entry name" value="Metalloprtase-TldD/E_C"/>
</dbReference>
<protein>
    <recommendedName>
        <fullName evidence="10">Protease TldD</fullName>
    </recommendedName>
</protein>
<comment type="caution">
    <text evidence="8">The sequence shown here is derived from an EMBL/GenBank/DDBJ whole genome shotgun (WGS) entry which is preliminary data.</text>
</comment>
<keyword evidence="4" id="KW-0482">Metalloprotease</keyword>
<dbReference type="InterPro" id="IPR035068">
    <property type="entry name" value="TldD/PmbA_N"/>
</dbReference>
<dbReference type="InterPro" id="IPR045570">
    <property type="entry name" value="Metalloprtase-TldD/E_cen_dom"/>
</dbReference>
<dbReference type="GO" id="GO:0006508">
    <property type="term" value="P:proteolysis"/>
    <property type="evidence" value="ECO:0007669"/>
    <property type="project" value="UniProtKB-KW"/>
</dbReference>
<evidence type="ECO:0000256" key="3">
    <source>
        <dbReference type="ARBA" id="ARBA00022801"/>
    </source>
</evidence>